<feature type="region of interest" description="Disordered" evidence="12">
    <location>
        <begin position="69"/>
        <end position="99"/>
    </location>
</feature>
<comment type="similarity">
    <text evidence="11">Belongs to the KdpC family.</text>
</comment>
<keyword evidence="9 11" id="KW-0406">Ion transport</keyword>
<dbReference type="Proteomes" id="UP000431092">
    <property type="component" value="Unassembled WGS sequence"/>
</dbReference>
<evidence type="ECO:0000256" key="2">
    <source>
        <dbReference type="ARBA" id="ARBA00022475"/>
    </source>
</evidence>
<evidence type="ECO:0000256" key="11">
    <source>
        <dbReference type="HAMAP-Rule" id="MF_00276"/>
    </source>
</evidence>
<keyword evidence="6 11" id="KW-0067">ATP-binding</keyword>
<dbReference type="NCBIfam" id="TIGR00681">
    <property type="entry name" value="kdpC"/>
    <property type="match status" value="1"/>
</dbReference>
<sequence length="189" mass="19781">MTFLRHLRAGALMLLALTVLTGLLYPFAVTGAARALPGQADGSRVTHDGRVVGSSLLGQEVGPEWFAARPSATDHDGATSGGSNLGMTQPDQRAAVAERHEALTRANPDATGPVPADALTMSGSGLDPHISPAYARWQVARVARARGLDEGRVRALVEQHVEHPALGFLGQDRVNTVELNLALADLAKG</sequence>
<gene>
    <name evidence="11 13" type="primary">kdpC</name>
    <name evidence="13" type="ORF">GGG17_08800</name>
</gene>
<evidence type="ECO:0000256" key="5">
    <source>
        <dbReference type="ARBA" id="ARBA00022741"/>
    </source>
</evidence>
<keyword evidence="7 11" id="KW-0630">Potassium</keyword>
<organism evidence="13 14">
    <name type="scientific">Arsenicicoccus cauae</name>
    <dbReference type="NCBI Taxonomy" id="2663847"/>
    <lineage>
        <taxon>Bacteria</taxon>
        <taxon>Bacillati</taxon>
        <taxon>Actinomycetota</taxon>
        <taxon>Actinomycetes</taxon>
        <taxon>Micrococcales</taxon>
        <taxon>Intrasporangiaceae</taxon>
        <taxon>Arsenicicoccus</taxon>
    </lineage>
</organism>
<evidence type="ECO:0000256" key="12">
    <source>
        <dbReference type="SAM" id="MobiDB-lite"/>
    </source>
</evidence>
<protein>
    <recommendedName>
        <fullName evidence="11">Potassium-transporting ATPase KdpC subunit</fullName>
    </recommendedName>
    <alternativeName>
        <fullName evidence="11">ATP phosphohydrolase [potassium-transporting] C chain</fullName>
    </alternativeName>
    <alternativeName>
        <fullName evidence="11">Potassium-binding and translocating subunit C</fullName>
    </alternativeName>
    <alternativeName>
        <fullName evidence="11">Potassium-translocating ATPase C chain</fullName>
    </alternativeName>
</protein>
<comment type="function">
    <text evidence="11">Part of the high-affinity ATP-driven potassium transport (or Kdp) system, which catalyzes the hydrolysis of ATP coupled with the electrogenic transport of potassium into the cytoplasm. This subunit acts as a catalytic chaperone that increases the ATP-binding affinity of the ATP-hydrolyzing subunit KdpB by the formation of a transient KdpB/KdpC/ATP ternary complex.</text>
</comment>
<dbReference type="GO" id="GO:0005886">
    <property type="term" value="C:plasma membrane"/>
    <property type="evidence" value="ECO:0007669"/>
    <property type="project" value="UniProtKB-SubCell"/>
</dbReference>
<keyword evidence="14" id="KW-1185">Reference proteome</keyword>
<dbReference type="NCBIfam" id="NF001454">
    <property type="entry name" value="PRK00315.1"/>
    <property type="match status" value="1"/>
</dbReference>
<keyword evidence="10 11" id="KW-0472">Membrane</keyword>
<evidence type="ECO:0000256" key="8">
    <source>
        <dbReference type="ARBA" id="ARBA00022989"/>
    </source>
</evidence>
<dbReference type="HAMAP" id="MF_00276">
    <property type="entry name" value="KdpC"/>
    <property type="match status" value="1"/>
</dbReference>
<keyword evidence="4 11" id="KW-0812">Transmembrane</keyword>
<accession>A0A6I3IHI3</accession>
<name>A0A6I3IHI3_9MICO</name>
<dbReference type="GO" id="GO:0008556">
    <property type="term" value="F:P-type potassium transmembrane transporter activity"/>
    <property type="evidence" value="ECO:0007669"/>
    <property type="project" value="InterPro"/>
</dbReference>
<evidence type="ECO:0000256" key="10">
    <source>
        <dbReference type="ARBA" id="ARBA00023136"/>
    </source>
</evidence>
<comment type="subunit">
    <text evidence="11">The system is composed of three essential subunits: KdpA, KdpB and KdpC.</text>
</comment>
<proteinExistence type="inferred from homology"/>
<dbReference type="PANTHER" id="PTHR30042:SF2">
    <property type="entry name" value="POTASSIUM-TRANSPORTING ATPASE KDPC SUBUNIT"/>
    <property type="match status" value="1"/>
</dbReference>
<evidence type="ECO:0000256" key="6">
    <source>
        <dbReference type="ARBA" id="ARBA00022840"/>
    </source>
</evidence>
<keyword evidence="3 11" id="KW-0633">Potassium transport</keyword>
<dbReference type="AlphaFoldDB" id="A0A6I3IHI3"/>
<evidence type="ECO:0000256" key="9">
    <source>
        <dbReference type="ARBA" id="ARBA00023065"/>
    </source>
</evidence>
<keyword evidence="8 11" id="KW-1133">Transmembrane helix</keyword>
<dbReference type="InterPro" id="IPR003820">
    <property type="entry name" value="KdpC"/>
</dbReference>
<evidence type="ECO:0000256" key="7">
    <source>
        <dbReference type="ARBA" id="ARBA00022958"/>
    </source>
</evidence>
<dbReference type="Pfam" id="PF02669">
    <property type="entry name" value="KdpC"/>
    <property type="match status" value="1"/>
</dbReference>
<comment type="subcellular location">
    <subcellularLocation>
        <location evidence="11">Cell membrane</location>
        <topology evidence="11">Single-pass membrane protein</topology>
    </subcellularLocation>
</comment>
<keyword evidence="5 11" id="KW-0547">Nucleotide-binding</keyword>
<keyword evidence="1 11" id="KW-0813">Transport</keyword>
<evidence type="ECO:0000313" key="13">
    <source>
        <dbReference type="EMBL" id="MTB72063.1"/>
    </source>
</evidence>
<dbReference type="PANTHER" id="PTHR30042">
    <property type="entry name" value="POTASSIUM-TRANSPORTING ATPASE C CHAIN"/>
    <property type="match status" value="1"/>
</dbReference>
<keyword evidence="2 11" id="KW-1003">Cell membrane</keyword>
<reference evidence="13 14" key="1">
    <citation type="submission" date="2019-11" db="EMBL/GenBank/DDBJ databases">
        <title>Whole genome sequencing identifies a novel species of the genus Arsenicicoccus isolated from human blood.</title>
        <authorList>
            <person name="Jeong J.H."/>
            <person name="Kweon O.J."/>
            <person name="Kim H.R."/>
            <person name="Kim T.-H."/>
            <person name="Ha S.-M."/>
            <person name="Lee M.-K."/>
        </authorList>
    </citation>
    <scope>NUCLEOTIDE SEQUENCE [LARGE SCALE GENOMIC DNA]</scope>
    <source>
        <strain evidence="13 14">MKL-02</strain>
    </source>
</reference>
<evidence type="ECO:0000256" key="1">
    <source>
        <dbReference type="ARBA" id="ARBA00022448"/>
    </source>
</evidence>
<comment type="caution">
    <text evidence="13">The sequence shown here is derived from an EMBL/GenBank/DDBJ whole genome shotgun (WGS) entry which is preliminary data.</text>
</comment>
<evidence type="ECO:0000256" key="4">
    <source>
        <dbReference type="ARBA" id="ARBA00022692"/>
    </source>
</evidence>
<evidence type="ECO:0000256" key="3">
    <source>
        <dbReference type="ARBA" id="ARBA00022538"/>
    </source>
</evidence>
<dbReference type="RefSeq" id="WP_154593363.1">
    <property type="nucleotide sequence ID" value="NZ_WLVL01000037.1"/>
</dbReference>
<evidence type="ECO:0000313" key="14">
    <source>
        <dbReference type="Proteomes" id="UP000431092"/>
    </source>
</evidence>
<dbReference type="EMBL" id="WLVL01000037">
    <property type="protein sequence ID" value="MTB72063.1"/>
    <property type="molecule type" value="Genomic_DNA"/>
</dbReference>
<dbReference type="PIRSF" id="PIRSF001296">
    <property type="entry name" value="K_ATPase_KdpC"/>
    <property type="match status" value="1"/>
</dbReference>
<dbReference type="GO" id="GO:0005524">
    <property type="term" value="F:ATP binding"/>
    <property type="evidence" value="ECO:0007669"/>
    <property type="project" value="UniProtKB-UniRule"/>
</dbReference>